<evidence type="ECO:0000313" key="1">
    <source>
        <dbReference type="EMBL" id="GBP10045.1"/>
    </source>
</evidence>
<keyword evidence="2" id="KW-1185">Reference proteome</keyword>
<name>A0A4C1T771_EUMVA</name>
<protein>
    <submittedName>
        <fullName evidence="1">Uncharacterized protein</fullName>
    </submittedName>
</protein>
<comment type="caution">
    <text evidence="1">The sequence shown here is derived from an EMBL/GenBank/DDBJ whole genome shotgun (WGS) entry which is preliminary data.</text>
</comment>
<sequence>MSGQAPCCRQRGRCAASDISASATSACGAVLFIRDLNKLRVVTKICRPVRGAAHGARVRQHTRAQDGLRWPPWVSGASSTACAGGVCGDCIRTRGRRDDSGELASGPAAPRRSVRWGPLPGVNYVLASQVFYTLLRVQVLGDDVVFDVPPGPRNQADALAPLAPETPISGLMMTVMTAAFKAYHWSSPPKHNFMIIKSSFEQIKRPAGQHERRLNAPQMNEVVIVTVDNEYNNRDIIIQRRSEDGYHSNIQQIDPATDVETNKKISAMQFYAYQIVSINEWLRERITLATKNDIVNGINNIIQEMIPGEDKIYMSIDTMTDEHDSVNFLLNF</sequence>
<dbReference type="Proteomes" id="UP000299102">
    <property type="component" value="Unassembled WGS sequence"/>
</dbReference>
<reference evidence="1 2" key="1">
    <citation type="journal article" date="2019" name="Commun. Biol.">
        <title>The bagworm genome reveals a unique fibroin gene that provides high tensile strength.</title>
        <authorList>
            <person name="Kono N."/>
            <person name="Nakamura H."/>
            <person name="Ohtoshi R."/>
            <person name="Tomita M."/>
            <person name="Numata K."/>
            <person name="Arakawa K."/>
        </authorList>
    </citation>
    <scope>NUCLEOTIDE SEQUENCE [LARGE SCALE GENOMIC DNA]</scope>
</reference>
<gene>
    <name evidence="1" type="ORF">EVAR_77486_1</name>
</gene>
<evidence type="ECO:0000313" key="2">
    <source>
        <dbReference type="Proteomes" id="UP000299102"/>
    </source>
</evidence>
<accession>A0A4C1T771</accession>
<dbReference type="EMBL" id="BGZK01000039">
    <property type="protein sequence ID" value="GBP10045.1"/>
    <property type="molecule type" value="Genomic_DNA"/>
</dbReference>
<dbReference type="OrthoDB" id="41362at2759"/>
<proteinExistence type="predicted"/>
<organism evidence="1 2">
    <name type="scientific">Eumeta variegata</name>
    <name type="common">Bagworm moth</name>
    <name type="synonym">Eumeta japonica</name>
    <dbReference type="NCBI Taxonomy" id="151549"/>
    <lineage>
        <taxon>Eukaryota</taxon>
        <taxon>Metazoa</taxon>
        <taxon>Ecdysozoa</taxon>
        <taxon>Arthropoda</taxon>
        <taxon>Hexapoda</taxon>
        <taxon>Insecta</taxon>
        <taxon>Pterygota</taxon>
        <taxon>Neoptera</taxon>
        <taxon>Endopterygota</taxon>
        <taxon>Lepidoptera</taxon>
        <taxon>Glossata</taxon>
        <taxon>Ditrysia</taxon>
        <taxon>Tineoidea</taxon>
        <taxon>Psychidae</taxon>
        <taxon>Oiketicinae</taxon>
        <taxon>Eumeta</taxon>
    </lineage>
</organism>
<dbReference type="AlphaFoldDB" id="A0A4C1T771"/>